<protein>
    <submittedName>
        <fullName evidence="3">FdrA family protein</fullName>
    </submittedName>
</protein>
<dbReference type="Pfam" id="PF00549">
    <property type="entry name" value="Ligase_CoA"/>
    <property type="match status" value="1"/>
</dbReference>
<organism evidence="3 4">
    <name type="scientific">Sebaldella termitidis (strain ATCC 33386 / NCTC 11300)</name>
    <dbReference type="NCBI Taxonomy" id="526218"/>
    <lineage>
        <taxon>Bacteria</taxon>
        <taxon>Fusobacteriati</taxon>
        <taxon>Fusobacteriota</taxon>
        <taxon>Fusobacteriia</taxon>
        <taxon>Fusobacteriales</taxon>
        <taxon>Leptotrichiaceae</taxon>
        <taxon>Sebaldella</taxon>
    </lineage>
</organism>
<dbReference type="HOGENOM" id="CLU_026233_1_0_0"/>
<sequence length="573" mass="62909">MLYTIIKKNSYQDSVNLMLLTKELSAAEGIEKISVMMGTPANKEIFANSGLYTEELESATPNDICIVIDTEDEGKIDGILESIESFLKNQSSKSKGKKIPVARTWDSALRKLPDANLAIISIPGEYAAEETSKALEKGLNVFLFSDNVSIEDEKRIKEEARTKGLLVMGPDCGTGIIGGLPLAFANVIEKGNIGIVGASGTGIQEISTIISRKGYGITQAIGTGGRDLSAQIEAVTAIEALKLLAADEDTDVIVFISKPPAPEVRDKVIETFKILGKPVVANFLGDKKRENHDNVFYTHTLEDTALKTVEIAEKYKISEKNIRKEIKEVKDIIENKEQRSIKGLYCGGTLAAETGMIIRDYYGIEDSGSHDKGMMLHYNGHEIIDLGDDFYTQGRPHPMIDPSIRVDMVYEMAKRPETAVILLDNVIGYGGHEDMAGVFAPVIKEIKEDPAYKKIVFIASITGTENDPQKYSEQYKKLEDSGAVVCESNAQATRMAVEIIKSLEKSETNNIETGEESIEVKSNIINTEPVIINIGLGKFAETVKKYDAKVIQYNWAPTAGGDKRLAEILKKLR</sequence>
<dbReference type="RefSeq" id="WP_012860252.1">
    <property type="nucleotide sequence ID" value="NC_013517.1"/>
</dbReference>
<feature type="domain" description="ATP-citrate synthase/succinyl-CoA ligase C-terminal" evidence="1">
    <location>
        <begin position="344"/>
        <end position="496"/>
    </location>
</feature>
<dbReference type="InterPro" id="IPR016102">
    <property type="entry name" value="Succinyl-CoA_synth-like"/>
</dbReference>
<dbReference type="Pfam" id="PF02629">
    <property type="entry name" value="CoA_binding"/>
    <property type="match status" value="1"/>
</dbReference>
<gene>
    <name evidence="3" type="ordered locus">Sterm_0784</name>
</gene>
<proteinExistence type="predicted"/>
<reference evidence="3 4" key="2">
    <citation type="journal article" date="2010" name="Stand. Genomic Sci.">
        <title>Complete genome sequence of Sebaldella termitidis type strain (NCTC 11300).</title>
        <authorList>
            <person name="Harmon-Smith M."/>
            <person name="Celia L."/>
            <person name="Chertkov O."/>
            <person name="Lapidus A."/>
            <person name="Copeland A."/>
            <person name="Glavina Del Rio T."/>
            <person name="Nolan M."/>
            <person name="Lucas S."/>
            <person name="Tice H."/>
            <person name="Cheng J.F."/>
            <person name="Han C."/>
            <person name="Detter J.C."/>
            <person name="Bruce D."/>
            <person name="Goodwin L."/>
            <person name="Pitluck S."/>
            <person name="Pati A."/>
            <person name="Liolios K."/>
            <person name="Ivanova N."/>
            <person name="Mavromatis K."/>
            <person name="Mikhailova N."/>
            <person name="Chen A."/>
            <person name="Palaniappan K."/>
            <person name="Land M."/>
            <person name="Hauser L."/>
            <person name="Chang Y.J."/>
            <person name="Jeffries C.D."/>
            <person name="Brettin T."/>
            <person name="Goker M."/>
            <person name="Beck B."/>
            <person name="Bristow J."/>
            <person name="Eisen J.A."/>
            <person name="Markowitz V."/>
            <person name="Hugenholtz P."/>
            <person name="Kyrpides N.C."/>
            <person name="Klenk H.P."/>
            <person name="Chen F."/>
        </authorList>
    </citation>
    <scope>NUCLEOTIDE SEQUENCE [LARGE SCALE GENOMIC DNA]</scope>
    <source>
        <strain evidence="4">ATCC 33386 / NCTC 11300</strain>
    </source>
</reference>
<dbReference type="InterPro" id="IPR005811">
    <property type="entry name" value="SUCC_ACL_C"/>
</dbReference>
<dbReference type="Gene3D" id="3.40.50.261">
    <property type="entry name" value="Succinyl-CoA synthetase domains"/>
    <property type="match status" value="2"/>
</dbReference>
<dbReference type="GO" id="GO:0004775">
    <property type="term" value="F:succinate-CoA ligase (ADP-forming) activity"/>
    <property type="evidence" value="ECO:0007669"/>
    <property type="project" value="TreeGrafter"/>
</dbReference>
<dbReference type="Proteomes" id="UP000000845">
    <property type="component" value="Chromosome"/>
</dbReference>
<dbReference type="GO" id="GO:0004776">
    <property type="term" value="F:succinate-CoA ligase (GDP-forming) activity"/>
    <property type="evidence" value="ECO:0007669"/>
    <property type="project" value="TreeGrafter"/>
</dbReference>
<dbReference type="AlphaFoldDB" id="D1AQ78"/>
<keyword evidence="4" id="KW-1185">Reference proteome</keyword>
<dbReference type="GO" id="GO:0005829">
    <property type="term" value="C:cytosol"/>
    <property type="evidence" value="ECO:0007669"/>
    <property type="project" value="TreeGrafter"/>
</dbReference>
<dbReference type="EMBL" id="CP001739">
    <property type="protein sequence ID" value="ACZ07656.1"/>
    <property type="molecule type" value="Genomic_DNA"/>
</dbReference>
<dbReference type="GO" id="GO:0006099">
    <property type="term" value="P:tricarboxylic acid cycle"/>
    <property type="evidence" value="ECO:0007669"/>
    <property type="project" value="TreeGrafter"/>
</dbReference>
<dbReference type="Gene3D" id="3.40.50.720">
    <property type="entry name" value="NAD(P)-binding Rossmann-like Domain"/>
    <property type="match status" value="1"/>
</dbReference>
<reference evidence="4" key="1">
    <citation type="submission" date="2009-09" db="EMBL/GenBank/DDBJ databases">
        <title>The complete chromosome of Sebaldella termitidis ATCC 33386.</title>
        <authorList>
            <consortium name="US DOE Joint Genome Institute (JGI-PGF)"/>
            <person name="Lucas S."/>
            <person name="Copeland A."/>
            <person name="Lapidus A."/>
            <person name="Glavina del Rio T."/>
            <person name="Dalin E."/>
            <person name="Tice H."/>
            <person name="Bruce D."/>
            <person name="Goodwin L."/>
            <person name="Pitluck S."/>
            <person name="Kyrpides N."/>
            <person name="Mavromatis K."/>
            <person name="Ivanova N."/>
            <person name="Mikhailova N."/>
            <person name="Sims D."/>
            <person name="Meincke L."/>
            <person name="Brettin T."/>
            <person name="Detter J.C."/>
            <person name="Han C."/>
            <person name="Larimer F."/>
            <person name="Land M."/>
            <person name="Hauser L."/>
            <person name="Markowitz V."/>
            <person name="Cheng J.F."/>
            <person name="Hugenholtz P."/>
            <person name="Woyke T."/>
            <person name="Wu D."/>
            <person name="Eisen J.A."/>
        </authorList>
    </citation>
    <scope>NUCLEOTIDE SEQUENCE [LARGE SCALE GENOMIC DNA]</scope>
    <source>
        <strain evidence="4">ATCC 33386 / NCTC 11300</strain>
    </source>
</reference>
<dbReference type="GO" id="GO:0009361">
    <property type="term" value="C:succinate-CoA ligase complex (ADP-forming)"/>
    <property type="evidence" value="ECO:0007669"/>
    <property type="project" value="TreeGrafter"/>
</dbReference>
<dbReference type="InterPro" id="IPR003781">
    <property type="entry name" value="CoA-bd"/>
</dbReference>
<dbReference type="KEGG" id="str:Sterm_0784"/>
<dbReference type="InterPro" id="IPR036291">
    <property type="entry name" value="NAD(P)-bd_dom_sf"/>
</dbReference>
<feature type="domain" description="CoA-binding" evidence="2">
    <location>
        <begin position="189"/>
        <end position="281"/>
    </location>
</feature>
<dbReference type="NCBIfam" id="NF004760">
    <property type="entry name" value="PRK06091.1"/>
    <property type="match status" value="1"/>
</dbReference>
<dbReference type="SUPFAM" id="SSF52210">
    <property type="entry name" value="Succinyl-CoA synthetase domains"/>
    <property type="match status" value="2"/>
</dbReference>
<evidence type="ECO:0000259" key="1">
    <source>
        <dbReference type="Pfam" id="PF00549"/>
    </source>
</evidence>
<dbReference type="SUPFAM" id="SSF51735">
    <property type="entry name" value="NAD(P)-binding Rossmann-fold domains"/>
    <property type="match status" value="1"/>
</dbReference>
<evidence type="ECO:0000259" key="2">
    <source>
        <dbReference type="Pfam" id="PF02629"/>
    </source>
</evidence>
<evidence type="ECO:0000313" key="3">
    <source>
        <dbReference type="EMBL" id="ACZ07656.1"/>
    </source>
</evidence>
<evidence type="ECO:0000313" key="4">
    <source>
        <dbReference type="Proteomes" id="UP000000845"/>
    </source>
</evidence>
<dbReference type="PANTHER" id="PTHR11117:SF24">
    <property type="entry name" value="PROTEIN FDRA"/>
    <property type="match status" value="1"/>
</dbReference>
<accession>D1AQ78</accession>
<name>D1AQ78_SEBTE</name>
<dbReference type="STRING" id="526218.Sterm_0784"/>
<dbReference type="eggNOG" id="COG0074">
    <property type="taxonomic scope" value="Bacteria"/>
</dbReference>
<dbReference type="PANTHER" id="PTHR11117">
    <property type="entry name" value="SUCCINYL-COA LIGASE SUBUNIT ALPHA"/>
    <property type="match status" value="1"/>
</dbReference>